<dbReference type="InterPro" id="IPR055357">
    <property type="entry name" value="LRR_At1g61320_AtMIF1"/>
</dbReference>
<evidence type="ECO:0000313" key="3">
    <source>
        <dbReference type="RefSeq" id="XP_008779553.2"/>
    </source>
</evidence>
<feature type="domain" description="At1g61320/AtMIF1 LRR" evidence="1">
    <location>
        <begin position="96"/>
        <end position="421"/>
    </location>
</feature>
<dbReference type="PANTHER" id="PTHR34145">
    <property type="entry name" value="OS02G0105600 PROTEIN"/>
    <property type="match status" value="1"/>
</dbReference>
<dbReference type="InterPro" id="IPR032675">
    <property type="entry name" value="LRR_dom_sf"/>
</dbReference>
<dbReference type="SUPFAM" id="SSF52047">
    <property type="entry name" value="RNI-like"/>
    <property type="match status" value="1"/>
</dbReference>
<dbReference type="AlphaFoldDB" id="A0A8B7BKT5"/>
<reference evidence="3" key="1">
    <citation type="submission" date="2025-08" db="UniProtKB">
        <authorList>
            <consortium name="RefSeq"/>
        </authorList>
    </citation>
    <scope>IDENTIFICATION</scope>
    <source>
        <tissue evidence="3">Young leaves</tissue>
    </source>
</reference>
<evidence type="ECO:0000313" key="2">
    <source>
        <dbReference type="Proteomes" id="UP000228380"/>
    </source>
</evidence>
<dbReference type="OrthoDB" id="776041at2759"/>
<accession>A0A8B7BKT5</accession>
<dbReference type="KEGG" id="pda:103699294"/>
<dbReference type="SUPFAM" id="SSF81383">
    <property type="entry name" value="F-box domain"/>
    <property type="match status" value="1"/>
</dbReference>
<dbReference type="InterPro" id="IPR053772">
    <property type="entry name" value="At1g61320/At1g61330-like"/>
</dbReference>
<dbReference type="Gene3D" id="3.80.10.10">
    <property type="entry name" value="Ribonuclease Inhibitor"/>
    <property type="match status" value="1"/>
</dbReference>
<feature type="non-terminal residue" evidence="3">
    <location>
        <position position="423"/>
    </location>
</feature>
<organism evidence="2 3">
    <name type="scientific">Phoenix dactylifera</name>
    <name type="common">Date palm</name>
    <dbReference type="NCBI Taxonomy" id="42345"/>
    <lineage>
        <taxon>Eukaryota</taxon>
        <taxon>Viridiplantae</taxon>
        <taxon>Streptophyta</taxon>
        <taxon>Embryophyta</taxon>
        <taxon>Tracheophyta</taxon>
        <taxon>Spermatophyta</taxon>
        <taxon>Magnoliopsida</taxon>
        <taxon>Liliopsida</taxon>
        <taxon>Arecaceae</taxon>
        <taxon>Coryphoideae</taxon>
        <taxon>Phoeniceae</taxon>
        <taxon>Phoenix</taxon>
    </lineage>
</organism>
<dbReference type="InterPro" id="IPR036047">
    <property type="entry name" value="F-box-like_dom_sf"/>
</dbReference>
<dbReference type="PANTHER" id="PTHR34145:SF28">
    <property type="entry name" value="F-BOX DOMAIN-CONTAINING PROTEIN"/>
    <property type="match status" value="1"/>
</dbReference>
<protein>
    <submittedName>
        <fullName evidence="3">F-box protein At3g29830</fullName>
    </submittedName>
</protein>
<sequence>MDRLGDLPDPILALIFGKLPFKEGARTTILGKRYRSIWPCSSNIELDETAFTLDNMRHRLRCDGRHSLAKGIKKTGRQAFVNYACRFFARYHEPKIQSFRLHFSKPRRYDLEVNNWIKFIAKRHIEELEVDFLDSDKVGWDASGFNRGEFPHDVYEMCRSLHTLKLLCCEFQPDRFSAFTALRMLYIERVDLDSETLVVLMANSRCLKDLSLVEMKVTGLIKIIDKNQSLTTLYFRDCMPSNMGYIIETPKLNRFSYIGDLDPIEFRDLPSLQEVEFNFSTGAPFQPDGDAICNDLLPGVRNAKSLTVCSYFLQVVTSGVSKFQLQEPINGLRHLDLFSAELHQDELPGVAFLLRSYIDLETLTIELGEKTEIEDYEYPYETVLNGRAFWESLTSQPFLCLQNHLKTVKIEGFTAEENEVEFL</sequence>
<dbReference type="Proteomes" id="UP000228380">
    <property type="component" value="Unplaced"/>
</dbReference>
<evidence type="ECO:0000259" key="1">
    <source>
        <dbReference type="Pfam" id="PF23622"/>
    </source>
</evidence>
<dbReference type="GeneID" id="103699294"/>
<name>A0A8B7BKT5_PHODC</name>
<keyword evidence="2" id="KW-1185">Reference proteome</keyword>
<gene>
    <name evidence="3" type="primary">LOC103699294</name>
</gene>
<proteinExistence type="predicted"/>
<dbReference type="RefSeq" id="XP_008779553.2">
    <property type="nucleotide sequence ID" value="XM_008781331.2"/>
</dbReference>
<dbReference type="Pfam" id="PF23622">
    <property type="entry name" value="LRR_At1g61320_AtMIF1"/>
    <property type="match status" value="1"/>
</dbReference>